<evidence type="ECO:0000313" key="2">
    <source>
        <dbReference type="Proteomes" id="UP000438448"/>
    </source>
</evidence>
<accession>A0A7K0DGJ1</accession>
<evidence type="ECO:0000313" key="1">
    <source>
        <dbReference type="EMBL" id="MQY23904.1"/>
    </source>
</evidence>
<organism evidence="1 2">
    <name type="scientific">Nocardia macrotermitis</name>
    <dbReference type="NCBI Taxonomy" id="2585198"/>
    <lineage>
        <taxon>Bacteria</taxon>
        <taxon>Bacillati</taxon>
        <taxon>Actinomycetota</taxon>
        <taxon>Actinomycetes</taxon>
        <taxon>Mycobacteriales</taxon>
        <taxon>Nocardiaceae</taxon>
        <taxon>Nocardia</taxon>
    </lineage>
</organism>
<protein>
    <submittedName>
        <fullName evidence="1">Uncharacterized protein</fullName>
    </submittedName>
</protein>
<dbReference type="AlphaFoldDB" id="A0A7K0DGJ1"/>
<sequence>MGSRSEVLRLVGEVTDRYGSLDAFFARLRAEFDDQPTVQLPVLDPAAGEPKAWSQTSVDEIPTAAVEVEAAVEDSADEYDDADDEPEYAVAPQRSGMWGRLTGLMR</sequence>
<dbReference type="RefSeq" id="WP_153415641.1">
    <property type="nucleotide sequence ID" value="NZ_WEGK01000024.1"/>
</dbReference>
<reference evidence="1 2" key="1">
    <citation type="submission" date="2019-10" db="EMBL/GenBank/DDBJ databases">
        <title>Nocardia macrotermitis sp. nov. and Nocardia aurantia sp. nov., isolated from the gut of fungus growing-termite Macrotermes natalensis.</title>
        <authorList>
            <person name="Benndorf R."/>
            <person name="Schwitalla J."/>
            <person name="Martin K."/>
            <person name="De Beer W."/>
            <person name="Kaster A.-K."/>
            <person name="Vollmers J."/>
            <person name="Poulsen M."/>
            <person name="Beemelmanns C."/>
        </authorList>
    </citation>
    <scope>NUCLEOTIDE SEQUENCE [LARGE SCALE GENOMIC DNA]</scope>
    <source>
        <strain evidence="1 2">RB20</strain>
    </source>
</reference>
<name>A0A7K0DGJ1_9NOCA</name>
<comment type="caution">
    <text evidence="1">The sequence shown here is derived from an EMBL/GenBank/DDBJ whole genome shotgun (WGS) entry which is preliminary data.</text>
</comment>
<gene>
    <name evidence="1" type="ORF">NRB20_70370</name>
</gene>
<dbReference type="OrthoDB" id="4571496at2"/>
<keyword evidence="2" id="KW-1185">Reference proteome</keyword>
<proteinExistence type="predicted"/>
<dbReference type="Proteomes" id="UP000438448">
    <property type="component" value="Unassembled WGS sequence"/>
</dbReference>
<dbReference type="EMBL" id="WEGK01000024">
    <property type="protein sequence ID" value="MQY23904.1"/>
    <property type="molecule type" value="Genomic_DNA"/>
</dbReference>